<evidence type="ECO:0000313" key="8">
    <source>
        <dbReference type="Proteomes" id="UP000192486"/>
    </source>
</evidence>
<feature type="transmembrane region" description="Helical" evidence="5">
    <location>
        <begin position="207"/>
        <end position="229"/>
    </location>
</feature>
<dbReference type="Pfam" id="PF12698">
    <property type="entry name" value="ABC2_membrane_3"/>
    <property type="match status" value="1"/>
</dbReference>
<keyword evidence="8" id="KW-1185">Reference proteome</keyword>
<protein>
    <submittedName>
        <fullName evidence="7">ABC transporter</fullName>
    </submittedName>
</protein>
<proteinExistence type="predicted"/>
<accession>A0ABM6JW98</accession>
<keyword evidence="4 5" id="KW-0472">Membrane</keyword>
<dbReference type="EMBL" id="CP015108">
    <property type="protein sequence ID" value="ARF14342.1"/>
    <property type="molecule type" value="Genomic_DNA"/>
</dbReference>
<feature type="transmembrane region" description="Helical" evidence="5">
    <location>
        <begin position="51"/>
        <end position="71"/>
    </location>
</feature>
<keyword evidence="2 5" id="KW-0812">Transmembrane</keyword>
<gene>
    <name evidence="7" type="ORF">SporoS204_09420</name>
</gene>
<dbReference type="Proteomes" id="UP000192486">
    <property type="component" value="Chromosome"/>
</dbReference>
<evidence type="ECO:0000256" key="3">
    <source>
        <dbReference type="ARBA" id="ARBA00022989"/>
    </source>
</evidence>
<comment type="subcellular location">
    <subcellularLocation>
        <location evidence="1">Membrane</location>
        <topology evidence="1">Multi-pass membrane protein</topology>
    </subcellularLocation>
</comment>
<evidence type="ECO:0000256" key="5">
    <source>
        <dbReference type="SAM" id="Phobius"/>
    </source>
</evidence>
<name>A0ABM6JW98_SPOUR</name>
<evidence type="ECO:0000259" key="6">
    <source>
        <dbReference type="Pfam" id="PF12698"/>
    </source>
</evidence>
<evidence type="ECO:0000256" key="1">
    <source>
        <dbReference type="ARBA" id="ARBA00004141"/>
    </source>
</evidence>
<feature type="transmembrane region" description="Helical" evidence="5">
    <location>
        <begin position="21"/>
        <end position="39"/>
    </location>
</feature>
<dbReference type="RefSeq" id="WP_029054334.1">
    <property type="nucleotide sequence ID" value="NZ_CP015108.1"/>
</dbReference>
<reference evidence="7 8" key="1">
    <citation type="submission" date="2016-04" db="EMBL/GenBank/DDBJ databases">
        <title>Comparative Genomics and Epigenetics of Sporosarcina ureae.</title>
        <authorList>
            <person name="Oliver A.S."/>
            <person name="Cooper K.K."/>
        </authorList>
    </citation>
    <scope>NUCLEOTIDE SEQUENCE [LARGE SCALE GENOMIC DNA]</scope>
    <source>
        <strain evidence="7 8">S204</strain>
    </source>
</reference>
<evidence type="ECO:0000313" key="7">
    <source>
        <dbReference type="EMBL" id="ARF14342.1"/>
    </source>
</evidence>
<dbReference type="InterPro" id="IPR013525">
    <property type="entry name" value="ABC2_TM"/>
</dbReference>
<evidence type="ECO:0000256" key="2">
    <source>
        <dbReference type="ARBA" id="ARBA00022692"/>
    </source>
</evidence>
<feature type="domain" description="ABC-2 type transporter transmembrane" evidence="6">
    <location>
        <begin position="32"/>
        <end position="225"/>
    </location>
</feature>
<feature type="transmembrane region" description="Helical" evidence="5">
    <location>
        <begin position="153"/>
        <end position="174"/>
    </location>
</feature>
<organism evidence="7 8">
    <name type="scientific">Sporosarcina ureae</name>
    <dbReference type="NCBI Taxonomy" id="1571"/>
    <lineage>
        <taxon>Bacteria</taxon>
        <taxon>Bacillati</taxon>
        <taxon>Bacillota</taxon>
        <taxon>Bacilli</taxon>
        <taxon>Bacillales</taxon>
        <taxon>Caryophanaceae</taxon>
        <taxon>Sporosarcina</taxon>
    </lineage>
</organism>
<keyword evidence="3 5" id="KW-1133">Transmembrane helix</keyword>
<sequence>MIVSMKRMNAILMKDFKDFSRNLYVSTVLILPIGLAALYGRTGVNSIESQFMLINLAFVMIATFIQCCLIAEEKEKNTLRGLMLSPASTAEILGGKSLLTFILTMFVVVVTAYLSDYRPANISVIFTAFFLSTFFYIALGTLLGLFSKSVLEASIIVMPVFAIFSLGSFLPMIIDQYPILKIGMYLPNVQLIELATKVEAGAGFVDVLLELFIILAWTIFIFLLTRIIYQKKMVD</sequence>
<evidence type="ECO:0000256" key="4">
    <source>
        <dbReference type="ARBA" id="ARBA00023136"/>
    </source>
</evidence>
<feature type="transmembrane region" description="Helical" evidence="5">
    <location>
        <begin position="120"/>
        <end position="146"/>
    </location>
</feature>
<feature type="transmembrane region" description="Helical" evidence="5">
    <location>
        <begin position="92"/>
        <end position="114"/>
    </location>
</feature>